<reference evidence="1 2" key="1">
    <citation type="submission" date="2016-09" db="EMBL/GenBank/DDBJ databases">
        <title>Genome Sequence of Lactobacillus sunkii Strain CG01.</title>
        <authorList>
            <person name="Poehlein A."/>
            <person name="Gabris C."/>
            <person name="Bengelsdorf F.R."/>
            <person name="Duerre P."/>
            <person name="Daniel R."/>
        </authorList>
    </citation>
    <scope>NUCLEOTIDE SEQUENCE [LARGE SCALE GENOMIC DNA]</scope>
    <source>
        <strain evidence="1 2">CG_D</strain>
    </source>
</reference>
<dbReference type="STRING" id="481719.LASUN_04350"/>
<comment type="caution">
    <text evidence="1">The sequence shown here is derived from an EMBL/GenBank/DDBJ whole genome shotgun (WGS) entry which is preliminary data.</text>
</comment>
<dbReference type="AlphaFoldDB" id="A0A1E7XI48"/>
<dbReference type="RefSeq" id="WP_070367159.1">
    <property type="nucleotide sequence ID" value="NZ_MIQE01000005.1"/>
</dbReference>
<name>A0A1E7XI48_9LACO</name>
<dbReference type="InterPro" id="IPR021146">
    <property type="entry name" value="Phage_gp6-like_head-tail"/>
</dbReference>
<dbReference type="Gene3D" id="1.10.3230.30">
    <property type="entry name" value="Phage gp6-like head-tail connector protein"/>
    <property type="match status" value="1"/>
</dbReference>
<organism evidence="1 2">
    <name type="scientific">Lentilactobacillus sunkii</name>
    <dbReference type="NCBI Taxonomy" id="481719"/>
    <lineage>
        <taxon>Bacteria</taxon>
        <taxon>Bacillati</taxon>
        <taxon>Bacillota</taxon>
        <taxon>Bacilli</taxon>
        <taxon>Lactobacillales</taxon>
        <taxon>Lactobacillaceae</taxon>
        <taxon>Lentilactobacillus</taxon>
    </lineage>
</organism>
<gene>
    <name evidence="1" type="ORF">LASUN_04350</name>
</gene>
<dbReference type="EMBL" id="MIQE01000005">
    <property type="protein sequence ID" value="OFA12718.1"/>
    <property type="molecule type" value="Genomic_DNA"/>
</dbReference>
<accession>A0A1E7XI48</accession>
<dbReference type="Pfam" id="PF05135">
    <property type="entry name" value="Phage_connect_1"/>
    <property type="match status" value="1"/>
</dbReference>
<dbReference type="Proteomes" id="UP000177010">
    <property type="component" value="Unassembled WGS sequence"/>
</dbReference>
<proteinExistence type="predicted"/>
<dbReference type="CDD" id="cd08054">
    <property type="entry name" value="gp6"/>
    <property type="match status" value="1"/>
</dbReference>
<evidence type="ECO:0000313" key="1">
    <source>
        <dbReference type="EMBL" id="OFA12718.1"/>
    </source>
</evidence>
<protein>
    <submittedName>
        <fullName evidence="1">Phage gp6-like head-tail connector protein</fullName>
    </submittedName>
</protein>
<sequence>MTDAEILTTLKNSLKVPSDITDDDVLLNGYLNSAKAYILNACDSDTDTASLVNDSRFQIAQIEIATLMYENRGSDKTAKGFPYTLQVLINQLRFK</sequence>
<evidence type="ECO:0000313" key="2">
    <source>
        <dbReference type="Proteomes" id="UP000177010"/>
    </source>
</evidence>
<dbReference type="NCBIfam" id="TIGR01560">
    <property type="entry name" value="put_DNA_pack"/>
    <property type="match status" value="1"/>
</dbReference>
<dbReference type="InterPro" id="IPR006450">
    <property type="entry name" value="Phage_HK97_gp6-like"/>
</dbReference>